<evidence type="ECO:0000313" key="10">
    <source>
        <dbReference type="EMBL" id="KAG2498443.1"/>
    </source>
</evidence>
<protein>
    <recommendedName>
        <fullName evidence="12">Calcium-dependent protein kinase</fullName>
    </recommendedName>
</protein>
<dbReference type="OrthoDB" id="40902at2759"/>
<dbReference type="InterPro" id="IPR002048">
    <property type="entry name" value="EF_hand_dom"/>
</dbReference>
<keyword evidence="5" id="KW-0106">Calcium</keyword>
<dbReference type="InterPro" id="IPR011992">
    <property type="entry name" value="EF-hand-dom_pair"/>
</dbReference>
<evidence type="ECO:0000313" key="11">
    <source>
        <dbReference type="Proteomes" id="UP000612055"/>
    </source>
</evidence>
<dbReference type="SMART" id="SM00054">
    <property type="entry name" value="EFh"/>
    <property type="match status" value="4"/>
</dbReference>
<dbReference type="SUPFAM" id="SSF47473">
    <property type="entry name" value="EF-hand"/>
    <property type="match status" value="1"/>
</dbReference>
<dbReference type="PROSITE" id="PS50011">
    <property type="entry name" value="PROTEIN_KINASE_DOM"/>
    <property type="match status" value="1"/>
</dbReference>
<feature type="compositionally biased region" description="Polar residues" evidence="7">
    <location>
        <begin position="770"/>
        <end position="788"/>
    </location>
</feature>
<feature type="domain" description="EF-hand" evidence="9">
    <location>
        <begin position="392"/>
        <end position="427"/>
    </location>
</feature>
<evidence type="ECO:0008006" key="12">
    <source>
        <dbReference type="Google" id="ProtNLM"/>
    </source>
</evidence>
<comment type="caution">
    <text evidence="10">The sequence shown here is derived from an EMBL/GenBank/DDBJ whole genome shotgun (WGS) entry which is preliminary data.</text>
</comment>
<dbReference type="PROSITE" id="PS00108">
    <property type="entry name" value="PROTEIN_KINASE_ST"/>
    <property type="match status" value="1"/>
</dbReference>
<proteinExistence type="predicted"/>
<dbReference type="AlphaFoldDB" id="A0A835YBY0"/>
<name>A0A835YBY0_9CHLO</name>
<dbReference type="EMBL" id="JAEHOE010000010">
    <property type="protein sequence ID" value="KAG2498443.1"/>
    <property type="molecule type" value="Genomic_DNA"/>
</dbReference>
<dbReference type="Gene3D" id="1.10.238.10">
    <property type="entry name" value="EF-hand"/>
    <property type="match status" value="3"/>
</dbReference>
<dbReference type="Gene3D" id="3.30.200.20">
    <property type="entry name" value="Phosphorylase Kinase, domain 1"/>
    <property type="match status" value="1"/>
</dbReference>
<keyword evidence="3" id="KW-0547">Nucleotide-binding</keyword>
<feature type="domain" description="Protein kinase" evidence="8">
    <location>
        <begin position="55"/>
        <end position="315"/>
    </location>
</feature>
<dbReference type="Pfam" id="PF13499">
    <property type="entry name" value="EF-hand_7"/>
    <property type="match status" value="1"/>
</dbReference>
<dbReference type="Pfam" id="PF00069">
    <property type="entry name" value="Pkinase"/>
    <property type="match status" value="1"/>
</dbReference>
<dbReference type="Pfam" id="PF13202">
    <property type="entry name" value="EF-hand_5"/>
    <property type="match status" value="1"/>
</dbReference>
<evidence type="ECO:0000256" key="5">
    <source>
        <dbReference type="ARBA" id="ARBA00022837"/>
    </source>
</evidence>
<evidence type="ECO:0000256" key="6">
    <source>
        <dbReference type="ARBA" id="ARBA00022840"/>
    </source>
</evidence>
<dbReference type="GO" id="GO:0005524">
    <property type="term" value="F:ATP binding"/>
    <property type="evidence" value="ECO:0007669"/>
    <property type="project" value="UniProtKB-KW"/>
</dbReference>
<dbReference type="FunFam" id="1.10.510.10:FF:000571">
    <property type="entry name" value="Maternal embryonic leucine zipper kinase"/>
    <property type="match status" value="1"/>
</dbReference>
<dbReference type="InterPro" id="IPR000719">
    <property type="entry name" value="Prot_kinase_dom"/>
</dbReference>
<dbReference type="GO" id="GO:0004674">
    <property type="term" value="F:protein serine/threonine kinase activity"/>
    <property type="evidence" value="ECO:0007669"/>
    <property type="project" value="UniProtKB-KW"/>
</dbReference>
<accession>A0A835YBY0</accession>
<feature type="domain" description="EF-hand" evidence="9">
    <location>
        <begin position="509"/>
        <end position="544"/>
    </location>
</feature>
<dbReference type="InterPro" id="IPR018247">
    <property type="entry name" value="EF_Hand_1_Ca_BS"/>
</dbReference>
<keyword evidence="2" id="KW-0808">Transferase</keyword>
<feature type="region of interest" description="Disordered" evidence="7">
    <location>
        <begin position="759"/>
        <end position="913"/>
    </location>
</feature>
<keyword evidence="6" id="KW-0067">ATP-binding</keyword>
<feature type="compositionally biased region" description="Gly residues" evidence="7">
    <location>
        <begin position="843"/>
        <end position="854"/>
    </location>
</feature>
<evidence type="ECO:0000256" key="2">
    <source>
        <dbReference type="ARBA" id="ARBA00022679"/>
    </source>
</evidence>
<dbReference type="PROSITE" id="PS00018">
    <property type="entry name" value="EF_HAND_1"/>
    <property type="match status" value="2"/>
</dbReference>
<evidence type="ECO:0000259" key="8">
    <source>
        <dbReference type="PROSITE" id="PS50011"/>
    </source>
</evidence>
<evidence type="ECO:0000256" key="7">
    <source>
        <dbReference type="SAM" id="MobiDB-lite"/>
    </source>
</evidence>
<dbReference type="InterPro" id="IPR050205">
    <property type="entry name" value="CDPK_Ser/Thr_kinases"/>
</dbReference>
<feature type="compositionally biased region" description="Polar residues" evidence="7">
    <location>
        <begin position="825"/>
        <end position="835"/>
    </location>
</feature>
<dbReference type="Proteomes" id="UP000612055">
    <property type="component" value="Unassembled WGS sequence"/>
</dbReference>
<gene>
    <name evidence="10" type="ORF">HYH03_003700</name>
</gene>
<evidence type="ECO:0000256" key="4">
    <source>
        <dbReference type="ARBA" id="ARBA00022777"/>
    </source>
</evidence>
<evidence type="ECO:0000256" key="3">
    <source>
        <dbReference type="ARBA" id="ARBA00022741"/>
    </source>
</evidence>
<dbReference type="SUPFAM" id="SSF56112">
    <property type="entry name" value="Protein kinase-like (PK-like)"/>
    <property type="match status" value="1"/>
</dbReference>
<keyword evidence="4" id="KW-0418">Kinase</keyword>
<dbReference type="InterPro" id="IPR011009">
    <property type="entry name" value="Kinase-like_dom_sf"/>
</dbReference>
<evidence type="ECO:0000256" key="1">
    <source>
        <dbReference type="ARBA" id="ARBA00022527"/>
    </source>
</evidence>
<dbReference type="InterPro" id="IPR008271">
    <property type="entry name" value="Ser/Thr_kinase_AS"/>
</dbReference>
<sequence>MGCNSSKDNGYEGQDGIDVVSQDDAKRSAALRAEALRVADEMFLATKGRRFHENYARLTLTSYGASCKVLTAFHRFTNKKVAVKTIPKSRKQADRQRQKVKLEIGTFRLLEDHPNAVRVLEVYEGAECYYIVMECCEGGELFDHISKKQGFFTERQAAHLLRSLMLFVAHMHAKGIAHMDIKPENIMFDSEGATGVLKVLDFGSSMFVQPNELVHNAFGTVRYASPEMANDVCGQKADIWSAGIVMYILLCGKAPFLKANDLDTLNLIKSGPRVKFNGERWHTISQAAKDCIRALLEPNPRQRPTAAEVLTLPWLKQQVPETVILPDTLQHLRTFANQSRIRRLLLGLMADQLVGSSANQLLGQFYNLDKDFSGTLEVSELIKAAKESIPDLTEPEINRMFEALDVDRTGTVDVKEFFAGLIQTIDEEKQTLVAQKSFTMLDRRGAGFVTKEAFMEVLLERAQAGTLKTLAPKGASSSGMAAPASPPSELAHRGSGGGDPSENVMLDPGLVSELEQEFANLDANGDGVLSFEEFKAILGIQSTPEGLQLPQNAVTAAPSIAEGIETLAQTLRTVTRTSTVDEGGGALGGLCAPSHTSRGGRYSNGGTVLTPGPHSAGSGLTAAAGITGRSGPSRDVMPHRRSASGTVGVGGSGPLAGVERAALDLEQPLELEMRDLLQLLAPARRTPSVQGLRSHSHQLAGHPGATVSGAPAGFARMPSQREIRRDPAVAAVLARQPSHGSSMSSLAVIALDRSPSARVPPLPPSALHNAATNNGRPGSSGITPPSATNGGGSTARVMFASGLGSGNASPSPSPSPKNASPLPNQVLSQPQSQGSGRYPSGNGLAGGHGAGNGASSGASSSRSGAVADVSAVAPLLGGMAASSDGDGPRSGERGSGRGGPSPRAAPLAVAAGH</sequence>
<feature type="region of interest" description="Disordered" evidence="7">
    <location>
        <begin position="629"/>
        <end position="652"/>
    </location>
</feature>
<reference evidence="10" key="1">
    <citation type="journal article" date="2020" name="bioRxiv">
        <title>Comparative genomics of Chlamydomonas.</title>
        <authorList>
            <person name="Craig R.J."/>
            <person name="Hasan A.R."/>
            <person name="Ness R.W."/>
            <person name="Keightley P.D."/>
        </authorList>
    </citation>
    <scope>NUCLEOTIDE SEQUENCE</scope>
    <source>
        <strain evidence="10">CCAP 11/70</strain>
    </source>
</reference>
<dbReference type="CDD" id="cd05117">
    <property type="entry name" value="STKc_CAMK"/>
    <property type="match status" value="1"/>
</dbReference>
<feature type="compositionally biased region" description="Low complexity" evidence="7">
    <location>
        <begin position="855"/>
        <end position="873"/>
    </location>
</feature>
<feature type="compositionally biased region" description="Low complexity" evidence="7">
    <location>
        <begin position="800"/>
        <end position="824"/>
    </location>
</feature>
<organism evidence="10 11">
    <name type="scientific">Edaphochlamys debaryana</name>
    <dbReference type="NCBI Taxonomy" id="47281"/>
    <lineage>
        <taxon>Eukaryota</taxon>
        <taxon>Viridiplantae</taxon>
        <taxon>Chlorophyta</taxon>
        <taxon>core chlorophytes</taxon>
        <taxon>Chlorophyceae</taxon>
        <taxon>CS clade</taxon>
        <taxon>Chlamydomonadales</taxon>
        <taxon>Chlamydomonadales incertae sedis</taxon>
        <taxon>Edaphochlamys</taxon>
    </lineage>
</organism>
<dbReference type="GO" id="GO:0005509">
    <property type="term" value="F:calcium ion binding"/>
    <property type="evidence" value="ECO:0007669"/>
    <property type="project" value="InterPro"/>
</dbReference>
<keyword evidence="1" id="KW-0723">Serine/threonine-protein kinase</keyword>
<dbReference type="Gene3D" id="1.10.510.10">
    <property type="entry name" value="Transferase(Phosphotransferase) domain 1"/>
    <property type="match status" value="1"/>
</dbReference>
<feature type="compositionally biased region" description="Basic and acidic residues" evidence="7">
    <location>
        <begin position="886"/>
        <end position="895"/>
    </location>
</feature>
<feature type="region of interest" description="Disordered" evidence="7">
    <location>
        <begin position="471"/>
        <end position="502"/>
    </location>
</feature>
<dbReference type="PANTHER" id="PTHR24349">
    <property type="entry name" value="SERINE/THREONINE-PROTEIN KINASE"/>
    <property type="match status" value="1"/>
</dbReference>
<dbReference type="SMART" id="SM00220">
    <property type="entry name" value="S_TKc"/>
    <property type="match status" value="1"/>
</dbReference>
<keyword evidence="11" id="KW-1185">Reference proteome</keyword>
<feature type="compositionally biased region" description="Low complexity" evidence="7">
    <location>
        <begin position="471"/>
        <end position="483"/>
    </location>
</feature>
<dbReference type="PROSITE" id="PS50222">
    <property type="entry name" value="EF_HAND_2"/>
    <property type="match status" value="2"/>
</dbReference>
<dbReference type="CDD" id="cd00051">
    <property type="entry name" value="EFh"/>
    <property type="match status" value="1"/>
</dbReference>
<evidence type="ECO:0000259" key="9">
    <source>
        <dbReference type="PROSITE" id="PS50222"/>
    </source>
</evidence>